<gene>
    <name evidence="3" type="ORF">OLC1_LOCUS2937</name>
</gene>
<accession>A0AAV1C5G2</accession>
<dbReference type="InterPro" id="IPR000626">
    <property type="entry name" value="Ubiquitin-like_dom"/>
</dbReference>
<evidence type="ECO:0000313" key="4">
    <source>
        <dbReference type="Proteomes" id="UP001161247"/>
    </source>
</evidence>
<evidence type="ECO:0000256" key="1">
    <source>
        <dbReference type="SAM" id="MobiDB-lite"/>
    </source>
</evidence>
<dbReference type="InterPro" id="IPR022617">
    <property type="entry name" value="Rad60/SUMO-like_dom"/>
</dbReference>
<sequence length="123" mass="13665">MDGPGHTVPLVANQPNKMENNKSEECESSSRVTVWFVSMDGQKTAMRMKRDVPLGKAFDAYCQVNEIPWRDGCKFYCRGKLIHETHTLDDVGLQEGDEVHVVVNQRGCVCGCGLEPGHLLLSS</sequence>
<dbReference type="Proteomes" id="UP001161247">
    <property type="component" value="Chromosome 1"/>
</dbReference>
<dbReference type="EMBL" id="OX459118">
    <property type="protein sequence ID" value="CAI9090881.1"/>
    <property type="molecule type" value="Genomic_DNA"/>
</dbReference>
<dbReference type="Pfam" id="PF11976">
    <property type="entry name" value="Rad60-SLD"/>
    <property type="match status" value="1"/>
</dbReference>
<organism evidence="3 4">
    <name type="scientific">Oldenlandia corymbosa var. corymbosa</name>
    <dbReference type="NCBI Taxonomy" id="529605"/>
    <lineage>
        <taxon>Eukaryota</taxon>
        <taxon>Viridiplantae</taxon>
        <taxon>Streptophyta</taxon>
        <taxon>Embryophyta</taxon>
        <taxon>Tracheophyta</taxon>
        <taxon>Spermatophyta</taxon>
        <taxon>Magnoliopsida</taxon>
        <taxon>eudicotyledons</taxon>
        <taxon>Gunneridae</taxon>
        <taxon>Pentapetalae</taxon>
        <taxon>asterids</taxon>
        <taxon>lamiids</taxon>
        <taxon>Gentianales</taxon>
        <taxon>Rubiaceae</taxon>
        <taxon>Rubioideae</taxon>
        <taxon>Spermacoceae</taxon>
        <taxon>Hedyotis-Oldenlandia complex</taxon>
        <taxon>Oldenlandia</taxon>
    </lineage>
</organism>
<evidence type="ECO:0000259" key="2">
    <source>
        <dbReference type="PROSITE" id="PS50053"/>
    </source>
</evidence>
<protein>
    <submittedName>
        <fullName evidence="3">OLC1v1025757C1</fullName>
    </submittedName>
</protein>
<feature type="domain" description="Ubiquitin-like" evidence="2">
    <location>
        <begin position="74"/>
        <end position="108"/>
    </location>
</feature>
<dbReference type="SUPFAM" id="SSF54236">
    <property type="entry name" value="Ubiquitin-like"/>
    <property type="match status" value="1"/>
</dbReference>
<dbReference type="AlphaFoldDB" id="A0AAV1C5G2"/>
<feature type="region of interest" description="Disordered" evidence="1">
    <location>
        <begin position="1"/>
        <end position="27"/>
    </location>
</feature>
<dbReference type="PANTHER" id="PTHR10562">
    <property type="entry name" value="SMALL UBIQUITIN-RELATED MODIFIER"/>
    <property type="match status" value="1"/>
</dbReference>
<proteinExistence type="predicted"/>
<dbReference type="InterPro" id="IPR029071">
    <property type="entry name" value="Ubiquitin-like_domsf"/>
</dbReference>
<evidence type="ECO:0000313" key="3">
    <source>
        <dbReference type="EMBL" id="CAI9090881.1"/>
    </source>
</evidence>
<name>A0AAV1C5G2_OLDCO</name>
<dbReference type="CDD" id="cd01763">
    <property type="entry name" value="Ubl_SUMO_like"/>
    <property type="match status" value="1"/>
</dbReference>
<dbReference type="PROSITE" id="PS50053">
    <property type="entry name" value="UBIQUITIN_2"/>
    <property type="match status" value="1"/>
</dbReference>
<reference evidence="3" key="1">
    <citation type="submission" date="2023-03" db="EMBL/GenBank/DDBJ databases">
        <authorList>
            <person name="Julca I."/>
        </authorList>
    </citation>
    <scope>NUCLEOTIDE SEQUENCE</scope>
</reference>
<dbReference type="Gene3D" id="3.10.20.90">
    <property type="entry name" value="Phosphatidylinositol 3-kinase Catalytic Subunit, Chain A, domain 1"/>
    <property type="match status" value="1"/>
</dbReference>
<keyword evidence="4" id="KW-1185">Reference proteome</keyword>